<dbReference type="FunFam" id="3.30.200.20:FF:000195">
    <property type="entry name" value="G-type lectin S-receptor-like serine/threonine-protein kinase"/>
    <property type="match status" value="1"/>
</dbReference>
<evidence type="ECO:0000256" key="17">
    <source>
        <dbReference type="ARBA" id="ARBA00047899"/>
    </source>
</evidence>
<dbReference type="FunCoup" id="V4ULH4">
    <property type="interactions" value="62"/>
</dbReference>
<dbReference type="InterPro" id="IPR036426">
    <property type="entry name" value="Bulb-type_lectin_dom_sf"/>
</dbReference>
<evidence type="ECO:0000256" key="6">
    <source>
        <dbReference type="ARBA" id="ARBA00022692"/>
    </source>
</evidence>
<dbReference type="AlphaFoldDB" id="V4ULH4"/>
<dbReference type="OrthoDB" id="4062651at2759"/>
<dbReference type="GO" id="GO:0106310">
    <property type="term" value="F:protein serine kinase activity"/>
    <property type="evidence" value="ECO:0007669"/>
    <property type="project" value="RHEA"/>
</dbReference>
<keyword evidence="9 19" id="KW-0547">Nucleotide-binding</keyword>
<dbReference type="SMART" id="SM00220">
    <property type="entry name" value="S_TKc"/>
    <property type="match status" value="1"/>
</dbReference>
<evidence type="ECO:0000313" key="24">
    <source>
        <dbReference type="EMBL" id="ESR40229.1"/>
    </source>
</evidence>
<dbReference type="SUPFAM" id="SSF51110">
    <property type="entry name" value="alpha-D-mannose-specific plant lectins"/>
    <property type="match status" value="1"/>
</dbReference>
<comment type="catalytic activity">
    <reaction evidence="17 19">
        <text>L-threonyl-[protein] + ATP = O-phospho-L-threonyl-[protein] + ADP + H(+)</text>
        <dbReference type="Rhea" id="RHEA:46608"/>
        <dbReference type="Rhea" id="RHEA-COMP:11060"/>
        <dbReference type="Rhea" id="RHEA-COMP:11605"/>
        <dbReference type="ChEBI" id="CHEBI:15378"/>
        <dbReference type="ChEBI" id="CHEBI:30013"/>
        <dbReference type="ChEBI" id="CHEBI:30616"/>
        <dbReference type="ChEBI" id="CHEBI:61977"/>
        <dbReference type="ChEBI" id="CHEBI:456216"/>
        <dbReference type="EC" id="2.7.11.1"/>
    </reaction>
</comment>
<feature type="transmembrane region" description="Helical" evidence="20">
    <location>
        <begin position="441"/>
        <end position="464"/>
    </location>
</feature>
<gene>
    <name evidence="24" type="ORF">CICLE_v10024887mg</name>
</gene>
<evidence type="ECO:0000256" key="9">
    <source>
        <dbReference type="ARBA" id="ARBA00022741"/>
    </source>
</evidence>
<dbReference type="GO" id="GO:0004674">
    <property type="term" value="F:protein serine/threonine kinase activity"/>
    <property type="evidence" value="ECO:0007669"/>
    <property type="project" value="UniProtKB-KW"/>
</dbReference>
<dbReference type="PROSITE" id="PS50948">
    <property type="entry name" value="PAN"/>
    <property type="match status" value="1"/>
</dbReference>
<dbReference type="PROSITE" id="PS50927">
    <property type="entry name" value="BULB_LECTIN"/>
    <property type="match status" value="1"/>
</dbReference>
<evidence type="ECO:0000259" key="21">
    <source>
        <dbReference type="PROSITE" id="PS50011"/>
    </source>
</evidence>
<dbReference type="Pfam" id="PF07714">
    <property type="entry name" value="PK_Tyr_Ser-Thr"/>
    <property type="match status" value="1"/>
</dbReference>
<dbReference type="EC" id="2.7.11.1" evidence="19"/>
<evidence type="ECO:0000256" key="11">
    <source>
        <dbReference type="ARBA" id="ARBA00022840"/>
    </source>
</evidence>
<dbReference type="InterPro" id="IPR001245">
    <property type="entry name" value="Ser-Thr/Tyr_kinase_cat_dom"/>
</dbReference>
<evidence type="ECO:0000256" key="18">
    <source>
        <dbReference type="ARBA" id="ARBA00048679"/>
    </source>
</evidence>
<evidence type="ECO:0000259" key="22">
    <source>
        <dbReference type="PROSITE" id="PS50927"/>
    </source>
</evidence>
<dbReference type="InterPro" id="IPR008271">
    <property type="entry name" value="Ser/Thr_kinase_AS"/>
</dbReference>
<dbReference type="GO" id="GO:0030246">
    <property type="term" value="F:carbohydrate binding"/>
    <property type="evidence" value="ECO:0007669"/>
    <property type="project" value="UniProtKB-KW"/>
</dbReference>
<dbReference type="Gramene" id="ESR40229">
    <property type="protein sequence ID" value="ESR40229"/>
    <property type="gene ID" value="CICLE_v10024887mg"/>
</dbReference>
<reference evidence="24 25" key="1">
    <citation type="submission" date="2013-10" db="EMBL/GenBank/DDBJ databases">
        <authorList>
            <consortium name="International Citrus Genome Consortium"/>
            <person name="Jenkins J."/>
            <person name="Schmutz J."/>
            <person name="Prochnik S."/>
            <person name="Rokhsar D."/>
            <person name="Gmitter F."/>
            <person name="Ollitrault P."/>
            <person name="Machado M."/>
            <person name="Talon M."/>
            <person name="Wincker P."/>
            <person name="Jaillon O."/>
            <person name="Morgante M."/>
        </authorList>
    </citation>
    <scope>NUCLEOTIDE SEQUENCE</scope>
    <source>
        <strain evidence="25">cv. Clemenules</strain>
    </source>
</reference>
<dbReference type="OMA" id="IFYARAN"/>
<keyword evidence="5 19" id="KW-0808">Transferase</keyword>
<dbReference type="CDD" id="cd00028">
    <property type="entry name" value="B_lectin"/>
    <property type="match status" value="1"/>
</dbReference>
<name>V4ULH4_CITCL</name>
<dbReference type="PIRSF" id="PIRSF000641">
    <property type="entry name" value="SRK"/>
    <property type="match status" value="1"/>
</dbReference>
<keyword evidence="11 19" id="KW-0067">ATP-binding</keyword>
<dbReference type="SUPFAM" id="SSF56112">
    <property type="entry name" value="Protein kinase-like (PK-like)"/>
    <property type="match status" value="1"/>
</dbReference>
<accession>V4ULH4</accession>
<feature type="domain" description="Protein kinase" evidence="21">
    <location>
        <begin position="526"/>
        <end position="812"/>
    </location>
</feature>
<feature type="domain" description="Apple" evidence="23">
    <location>
        <begin position="321"/>
        <end position="403"/>
    </location>
</feature>
<keyword evidence="25" id="KW-1185">Reference proteome</keyword>
<comment type="catalytic activity">
    <reaction evidence="18 19">
        <text>L-seryl-[protein] + ATP = O-phospho-L-seryl-[protein] + ADP + H(+)</text>
        <dbReference type="Rhea" id="RHEA:17989"/>
        <dbReference type="Rhea" id="RHEA-COMP:9863"/>
        <dbReference type="Rhea" id="RHEA-COMP:11604"/>
        <dbReference type="ChEBI" id="CHEBI:15378"/>
        <dbReference type="ChEBI" id="CHEBI:29999"/>
        <dbReference type="ChEBI" id="CHEBI:30616"/>
        <dbReference type="ChEBI" id="CHEBI:83421"/>
        <dbReference type="ChEBI" id="CHEBI:456216"/>
        <dbReference type="EC" id="2.7.11.1"/>
    </reaction>
</comment>
<dbReference type="SMART" id="SM00108">
    <property type="entry name" value="B_lectin"/>
    <property type="match status" value="1"/>
</dbReference>
<evidence type="ECO:0000256" key="10">
    <source>
        <dbReference type="ARBA" id="ARBA00022777"/>
    </source>
</evidence>
<dbReference type="Gene3D" id="1.10.510.10">
    <property type="entry name" value="Transferase(Phosphotransferase) domain 1"/>
    <property type="match status" value="1"/>
</dbReference>
<keyword evidence="3 19" id="KW-0723">Serine/threonine-protein kinase</keyword>
<evidence type="ECO:0000256" key="7">
    <source>
        <dbReference type="ARBA" id="ARBA00022729"/>
    </source>
</evidence>
<dbReference type="Pfam" id="PF01453">
    <property type="entry name" value="B_lectin"/>
    <property type="match status" value="1"/>
</dbReference>
<dbReference type="InterPro" id="IPR000719">
    <property type="entry name" value="Prot_kinase_dom"/>
</dbReference>
<dbReference type="PANTHER" id="PTHR27002:SF926">
    <property type="entry name" value="OS07G0535800 PROTEIN"/>
    <property type="match status" value="1"/>
</dbReference>
<evidence type="ECO:0000256" key="14">
    <source>
        <dbReference type="ARBA" id="ARBA00023157"/>
    </source>
</evidence>
<dbReference type="FunFam" id="1.10.510.10:FF:000060">
    <property type="entry name" value="G-type lectin S-receptor-like serine/threonine-protein kinase"/>
    <property type="match status" value="1"/>
</dbReference>
<evidence type="ECO:0000256" key="19">
    <source>
        <dbReference type="PIRNR" id="PIRNR000641"/>
    </source>
</evidence>
<dbReference type="Gene3D" id="3.30.200.20">
    <property type="entry name" value="Phosphorylase Kinase, domain 1"/>
    <property type="match status" value="1"/>
</dbReference>
<evidence type="ECO:0000256" key="13">
    <source>
        <dbReference type="ARBA" id="ARBA00023136"/>
    </source>
</evidence>
<dbReference type="GO" id="GO:0005524">
    <property type="term" value="F:ATP binding"/>
    <property type="evidence" value="ECO:0007669"/>
    <property type="project" value="UniProtKB-KW"/>
</dbReference>
<proteinExistence type="inferred from homology"/>
<dbReference type="Gene3D" id="2.90.10.10">
    <property type="entry name" value="Bulb-type lectin domain"/>
    <property type="match status" value="1"/>
</dbReference>
<dbReference type="FunFam" id="2.90.10.10:FF:000009">
    <property type="entry name" value="Receptor-like serine/threonine-protein kinase SD1-8"/>
    <property type="match status" value="1"/>
</dbReference>
<keyword evidence="14" id="KW-1015">Disulfide bond</keyword>
<keyword evidence="2" id="KW-1003">Cell membrane</keyword>
<organism evidence="24 25">
    <name type="scientific">Citrus clementina</name>
    <name type="common">Clementine</name>
    <name type="synonym">Citrus deliciosa x Citrus sinensis</name>
    <dbReference type="NCBI Taxonomy" id="85681"/>
    <lineage>
        <taxon>Eukaryota</taxon>
        <taxon>Viridiplantae</taxon>
        <taxon>Streptophyta</taxon>
        <taxon>Embryophyta</taxon>
        <taxon>Tracheophyta</taxon>
        <taxon>Spermatophyta</taxon>
        <taxon>Magnoliopsida</taxon>
        <taxon>eudicotyledons</taxon>
        <taxon>Gunneridae</taxon>
        <taxon>Pentapetalae</taxon>
        <taxon>rosids</taxon>
        <taxon>malvids</taxon>
        <taxon>Sapindales</taxon>
        <taxon>Rutaceae</taxon>
        <taxon>Aurantioideae</taxon>
        <taxon>Citrus</taxon>
    </lineage>
</organism>
<dbReference type="PROSITE" id="PS00108">
    <property type="entry name" value="PROTEIN_KINASE_ST"/>
    <property type="match status" value="1"/>
</dbReference>
<dbReference type="eggNOG" id="ENOG502QTRQ">
    <property type="taxonomic scope" value="Eukaryota"/>
</dbReference>
<dbReference type="SMART" id="SM00473">
    <property type="entry name" value="PAN_AP"/>
    <property type="match status" value="1"/>
</dbReference>
<evidence type="ECO:0000256" key="20">
    <source>
        <dbReference type="SAM" id="Phobius"/>
    </source>
</evidence>
<dbReference type="GO" id="GO:0005886">
    <property type="term" value="C:plasma membrane"/>
    <property type="evidence" value="ECO:0007669"/>
    <property type="project" value="UniProtKB-SubCell"/>
</dbReference>
<keyword evidence="13 20" id="KW-0472">Membrane</keyword>
<protein>
    <recommendedName>
        <fullName evidence="19">Receptor-like serine/threonine-protein kinase</fullName>
        <ecNumber evidence="19">2.7.11.1</ecNumber>
    </recommendedName>
</protein>
<sequence>MLWADSYHPLHLSSPGSLISAKYTHSLLMAIERRIDLLFSFSFFVLLMRPCCSQTDKLLRGQHLKDGDELVSAFGYFRMGFFSPDGSENRYLGVWYYRPTDPSVFDYYNSERNKPVWVANRNNPILDKSGSLTIDSTDGNLKILHNGGNPIVITSVKADGNTSASLLKTGNLVLYEMNSDGSERRELWQSFDYPTDTLLPGMKLGINLQTGHQWFLQSWISDFSPAQGSYTLGIDPNVPNQLIIWWRGDVYWTSEIWPKGWFHSYSLVSDGYNFGYTSSEHEKYFNYSANETITSFPVLRLTANGLSGALYADGIVKSPSCSKDFSYIEYKYGFMNGDGFKFKESDNMTLSDCKVKCFQNCSCVAYASINESNDTGCEIWSSGTKFTVTSITDRRIIFMAREAKGKMWWQWLIIALGIPLLCSMSYLARRKYKGEEEKKRMSLAIAVGAALLIPLLCYLCYLILRKLKAKVENIVNRQKLLRELGDNASLSTIFGNRKTQANKDQTLKRDLKIFYFQTIAAATDNFSPGNRLGQGGFGPVYKGKLLDGQEIAIKRLSKSSGQGIVEFKNEAKLIAKLQHTNLVRLLGCSLQKGERLLVYEYLPNKSLDFFIFDSSKKELLDWKKRFNIIEGIVQGLLYLHKYSRLRVIHRDLKASNILLDDQMNPKISDFGMARTFGMNELEANTNRIVGTHGYMSPEYVMNGIVSMKSDVYSFGVLVLEIISSKKNNGCYDTERPLNLVGYAWQLWNEGKALELIDTTLHESCSPDEVTRCIHVGLLCVQDKATDRPTMSDVASMLTNDTMALPTPKQPAFFINISSDYEEPEVTEIKLEVCSVNDVTISRMEAR</sequence>
<keyword evidence="4" id="KW-0597">Phosphoprotein</keyword>
<evidence type="ECO:0000256" key="4">
    <source>
        <dbReference type="ARBA" id="ARBA00022553"/>
    </source>
</evidence>
<evidence type="ECO:0000256" key="5">
    <source>
        <dbReference type="ARBA" id="ARBA00022679"/>
    </source>
</evidence>
<dbReference type="Pfam" id="PF11883">
    <property type="entry name" value="DUF3403"/>
    <property type="match status" value="1"/>
</dbReference>
<evidence type="ECO:0000256" key="2">
    <source>
        <dbReference type="ARBA" id="ARBA00022475"/>
    </source>
</evidence>
<keyword evidence="6 20" id="KW-0812">Transmembrane</keyword>
<evidence type="ECO:0000313" key="25">
    <source>
        <dbReference type="Proteomes" id="UP000030687"/>
    </source>
</evidence>
<keyword evidence="10 19" id="KW-0418">Kinase</keyword>
<dbReference type="InterPro" id="IPR001480">
    <property type="entry name" value="Bulb-type_lectin_dom"/>
</dbReference>
<dbReference type="InParanoid" id="V4ULH4"/>
<evidence type="ECO:0000256" key="8">
    <source>
        <dbReference type="ARBA" id="ARBA00022734"/>
    </source>
</evidence>
<dbReference type="EMBL" id="KI536925">
    <property type="protein sequence ID" value="ESR40229.1"/>
    <property type="molecule type" value="Genomic_DNA"/>
</dbReference>
<keyword evidence="8" id="KW-0430">Lectin</keyword>
<dbReference type="CDD" id="cd14066">
    <property type="entry name" value="STKc_IRAK"/>
    <property type="match status" value="1"/>
</dbReference>
<keyword evidence="7" id="KW-0732">Signal</keyword>
<dbReference type="PROSITE" id="PS50011">
    <property type="entry name" value="PROTEIN_KINASE_DOM"/>
    <property type="match status" value="1"/>
</dbReference>
<evidence type="ECO:0000256" key="3">
    <source>
        <dbReference type="ARBA" id="ARBA00022527"/>
    </source>
</evidence>
<comment type="subcellular location">
    <subcellularLocation>
        <location evidence="1">Cell membrane</location>
        <topology evidence="1">Single-pass type I membrane protein</topology>
    </subcellularLocation>
</comment>
<evidence type="ECO:0000256" key="15">
    <source>
        <dbReference type="ARBA" id="ARBA00023170"/>
    </source>
</evidence>
<keyword evidence="15" id="KW-0675">Receptor</keyword>
<dbReference type="PANTHER" id="PTHR27002">
    <property type="entry name" value="RECEPTOR-LIKE SERINE/THREONINE-PROTEIN KINASE SD1-8"/>
    <property type="match status" value="1"/>
</dbReference>
<evidence type="ECO:0000259" key="23">
    <source>
        <dbReference type="PROSITE" id="PS50948"/>
    </source>
</evidence>
<feature type="transmembrane region" description="Helical" evidence="20">
    <location>
        <begin position="408"/>
        <end position="429"/>
    </location>
</feature>
<keyword evidence="16" id="KW-0325">Glycoprotein</keyword>
<evidence type="ECO:0000256" key="12">
    <source>
        <dbReference type="ARBA" id="ARBA00022989"/>
    </source>
</evidence>
<dbReference type="InterPro" id="IPR024171">
    <property type="entry name" value="SRK-like_kinase"/>
</dbReference>
<comment type="similarity">
    <text evidence="19">Belongs to the protein kinase superfamily. Ser/Thr protein kinase family.</text>
</comment>
<evidence type="ECO:0000256" key="16">
    <source>
        <dbReference type="ARBA" id="ARBA00023180"/>
    </source>
</evidence>
<dbReference type="Proteomes" id="UP000030687">
    <property type="component" value="Unassembled WGS sequence"/>
</dbReference>
<dbReference type="InterPro" id="IPR003609">
    <property type="entry name" value="Pan_app"/>
</dbReference>
<feature type="domain" description="Bulb-type lectin" evidence="22">
    <location>
        <begin position="55"/>
        <end position="187"/>
    </location>
</feature>
<dbReference type="InterPro" id="IPR011009">
    <property type="entry name" value="Kinase-like_dom_sf"/>
</dbReference>
<dbReference type="Pfam" id="PF08276">
    <property type="entry name" value="PAN_2"/>
    <property type="match status" value="1"/>
</dbReference>
<keyword evidence="12 20" id="KW-1133">Transmembrane helix</keyword>
<dbReference type="InterPro" id="IPR021820">
    <property type="entry name" value="S-locus_recpt_kinase_C"/>
</dbReference>
<evidence type="ECO:0000256" key="1">
    <source>
        <dbReference type="ARBA" id="ARBA00004251"/>
    </source>
</evidence>